<dbReference type="InterPro" id="IPR008929">
    <property type="entry name" value="Chondroitin_lyas"/>
</dbReference>
<evidence type="ECO:0000259" key="4">
    <source>
        <dbReference type="Pfam" id="PF05426"/>
    </source>
</evidence>
<keyword evidence="6" id="KW-1185">Reference proteome</keyword>
<feature type="domain" description="Alginate lyase" evidence="4">
    <location>
        <begin position="66"/>
        <end position="347"/>
    </location>
</feature>
<dbReference type="Gene3D" id="1.50.10.100">
    <property type="entry name" value="Chondroitin AC/alginate lyase"/>
    <property type="match status" value="1"/>
</dbReference>
<dbReference type="SUPFAM" id="SSF48230">
    <property type="entry name" value="Chondroitin AC/alginate lyase"/>
    <property type="match status" value="1"/>
</dbReference>
<keyword evidence="1 3" id="KW-0732">Signal</keyword>
<evidence type="ECO:0000256" key="2">
    <source>
        <dbReference type="ARBA" id="ARBA00023239"/>
    </source>
</evidence>
<evidence type="ECO:0000256" key="1">
    <source>
        <dbReference type="ARBA" id="ARBA00022729"/>
    </source>
</evidence>
<dbReference type="InterPro" id="IPR008397">
    <property type="entry name" value="Alginate_lyase_dom"/>
</dbReference>
<dbReference type="STRING" id="1926881.BTJ39_10630"/>
<dbReference type="GO" id="GO:0042597">
    <property type="term" value="C:periplasmic space"/>
    <property type="evidence" value="ECO:0007669"/>
    <property type="project" value="InterPro"/>
</dbReference>
<evidence type="ECO:0000256" key="3">
    <source>
        <dbReference type="SAM" id="SignalP"/>
    </source>
</evidence>
<sequence>MLILAAGMFLTATVRAAEPDLAYFSRQDLQQNRQALIHHQASALTRQAWLALKRQADKALKKPNPSVMDKQMVPPSGTKHDYLSLSAYWWPDDKSANGLPWIRKDGQVNPASKNAQSDGVRFAAFTADVQALTLAWYFSGEARYAAKAEAMLRHWFIDPDSRMNPHLNYAQGVPGIASGRHVGVLDGRYLATRIVDALILLRAAPGWHAQDAAAMHKWFSDYLRWLVQSPLAQGERNASNNHGSWYANQVAGIAWYLGQPQLVAKMVTLAQEKIDHQIAADGRQPQELARTRSFHYSYFNLQALTGLAQLATRSNTGDLWHYQNPAGGSLLKALDYMAPFSDDARPWPWKNRDRIGVRLIALLVQADNSLDRPRYRQWIEKANWQIPPQQADKYASGIARGAVLQAQRDSGLLTRPPEQKETE</sequence>
<organism evidence="5 6">
    <name type="scientific">Izhakiella australiensis</name>
    <dbReference type="NCBI Taxonomy" id="1926881"/>
    <lineage>
        <taxon>Bacteria</taxon>
        <taxon>Pseudomonadati</taxon>
        <taxon>Pseudomonadota</taxon>
        <taxon>Gammaproteobacteria</taxon>
        <taxon>Enterobacterales</taxon>
        <taxon>Erwiniaceae</taxon>
        <taxon>Izhakiella</taxon>
    </lineage>
</organism>
<gene>
    <name evidence="5" type="ORF">BTJ39_10630</name>
</gene>
<evidence type="ECO:0000313" key="5">
    <source>
        <dbReference type="EMBL" id="OON40056.1"/>
    </source>
</evidence>
<evidence type="ECO:0000313" key="6">
    <source>
        <dbReference type="Proteomes" id="UP000190667"/>
    </source>
</evidence>
<proteinExistence type="predicted"/>
<dbReference type="EMBL" id="MRUL01000006">
    <property type="protein sequence ID" value="OON40056.1"/>
    <property type="molecule type" value="Genomic_DNA"/>
</dbReference>
<keyword evidence="2 5" id="KW-0456">Lyase</keyword>
<reference evidence="5 6" key="1">
    <citation type="submission" date="2016-12" db="EMBL/GenBank/DDBJ databases">
        <title>Izhakiella australiana sp. nov. of genus Izhakiella isolated from Australian desert.</title>
        <authorList>
            <person name="Ji M."/>
        </authorList>
    </citation>
    <scope>NUCLEOTIDE SEQUENCE [LARGE SCALE GENOMIC DNA]</scope>
    <source>
        <strain evidence="5 6">D4N98</strain>
    </source>
</reference>
<feature type="chain" id="PRO_5011961493" evidence="3">
    <location>
        <begin position="17"/>
        <end position="423"/>
    </location>
</feature>
<dbReference type="Pfam" id="PF05426">
    <property type="entry name" value="Alginate_lyase"/>
    <property type="match status" value="1"/>
</dbReference>
<protein>
    <submittedName>
        <fullName evidence="5">Alginate lyase</fullName>
    </submittedName>
</protein>
<comment type="caution">
    <text evidence="5">The sequence shown here is derived from an EMBL/GenBank/DDBJ whole genome shotgun (WGS) entry which is preliminary data.</text>
</comment>
<dbReference type="AlphaFoldDB" id="A0A1S8YMT5"/>
<name>A0A1S8YMT5_9GAMM</name>
<feature type="signal peptide" evidence="3">
    <location>
        <begin position="1"/>
        <end position="16"/>
    </location>
</feature>
<dbReference type="Proteomes" id="UP000190667">
    <property type="component" value="Unassembled WGS sequence"/>
</dbReference>
<accession>A0A1S8YMT5</accession>
<dbReference type="GO" id="GO:0016829">
    <property type="term" value="F:lyase activity"/>
    <property type="evidence" value="ECO:0007669"/>
    <property type="project" value="UniProtKB-KW"/>
</dbReference>